<feature type="region of interest" description="Disordered" evidence="1">
    <location>
        <begin position="141"/>
        <end position="169"/>
    </location>
</feature>
<gene>
    <name evidence="2" type="ORF">PVAP13_2KG216867</name>
</gene>
<organism evidence="2 3">
    <name type="scientific">Panicum virgatum</name>
    <name type="common">Blackwell switchgrass</name>
    <dbReference type="NCBI Taxonomy" id="38727"/>
    <lineage>
        <taxon>Eukaryota</taxon>
        <taxon>Viridiplantae</taxon>
        <taxon>Streptophyta</taxon>
        <taxon>Embryophyta</taxon>
        <taxon>Tracheophyta</taxon>
        <taxon>Spermatophyta</taxon>
        <taxon>Magnoliopsida</taxon>
        <taxon>Liliopsida</taxon>
        <taxon>Poales</taxon>
        <taxon>Poaceae</taxon>
        <taxon>PACMAD clade</taxon>
        <taxon>Panicoideae</taxon>
        <taxon>Panicodae</taxon>
        <taxon>Paniceae</taxon>
        <taxon>Panicinae</taxon>
        <taxon>Panicum</taxon>
        <taxon>Panicum sect. Hiantes</taxon>
    </lineage>
</organism>
<evidence type="ECO:0000256" key="1">
    <source>
        <dbReference type="SAM" id="MobiDB-lite"/>
    </source>
</evidence>
<comment type="caution">
    <text evidence="2">The sequence shown here is derived from an EMBL/GenBank/DDBJ whole genome shotgun (WGS) entry which is preliminary data.</text>
</comment>
<reference evidence="2" key="1">
    <citation type="submission" date="2020-05" db="EMBL/GenBank/DDBJ databases">
        <title>WGS assembly of Panicum virgatum.</title>
        <authorList>
            <person name="Lovell J.T."/>
            <person name="Jenkins J."/>
            <person name="Shu S."/>
            <person name="Juenger T.E."/>
            <person name="Schmutz J."/>
        </authorList>
    </citation>
    <scope>NUCLEOTIDE SEQUENCE</scope>
    <source>
        <strain evidence="2">AP13</strain>
    </source>
</reference>
<dbReference type="EMBL" id="CM029039">
    <property type="protein sequence ID" value="KAG2642883.1"/>
    <property type="molecule type" value="Genomic_DNA"/>
</dbReference>
<accession>A0A8T0WDY4</accession>
<proteinExistence type="predicted"/>
<name>A0A8T0WDY4_PANVG</name>
<dbReference type="Proteomes" id="UP000823388">
    <property type="component" value="Chromosome 2K"/>
</dbReference>
<evidence type="ECO:0000313" key="2">
    <source>
        <dbReference type="EMBL" id="KAG2642883.1"/>
    </source>
</evidence>
<sequence>MGEYATQRNSGTFYTSVLKTREPESLKLDGCGEFGAELDGRGRFVGRARQMRRGFGHLGGEKGCSGYRAGEKPRRGWCVELQGAVCRIAVREVVEGGEVEGGSGLRKRLVGRINEGSVWIRRRAACGCVGSAAAVARHAAAAGGRGGRRGSQGGGGRQGPRAASAAGMGTGRCSGQGLRWLGMRRREAGAVAAATKVAVGGRDRRLQARQARRWWEAGLRAASAASKAAVARGKQGGGGRGRKGRRRLEAIETNRVPERATRLLVSS</sequence>
<keyword evidence="3" id="KW-1185">Reference proteome</keyword>
<feature type="compositionally biased region" description="Gly residues" evidence="1">
    <location>
        <begin position="143"/>
        <end position="158"/>
    </location>
</feature>
<evidence type="ECO:0000313" key="3">
    <source>
        <dbReference type="Proteomes" id="UP000823388"/>
    </source>
</evidence>
<protein>
    <submittedName>
        <fullName evidence="2">Uncharacterized protein</fullName>
    </submittedName>
</protein>
<dbReference type="AlphaFoldDB" id="A0A8T0WDY4"/>